<accession>A0A221UQQ8</accession>
<dbReference type="AlphaFoldDB" id="A0A221UQQ8"/>
<evidence type="ECO:0000313" key="2">
    <source>
        <dbReference type="Proteomes" id="UP000204551"/>
    </source>
</evidence>
<dbReference type="KEGG" id="aalg:AREALGSMS7_00102"/>
<evidence type="ECO:0000313" key="1">
    <source>
        <dbReference type="EMBL" id="ASO03600.1"/>
    </source>
</evidence>
<dbReference type="Proteomes" id="UP000204551">
    <property type="component" value="Chromosome"/>
</dbReference>
<name>A0A221UQQ8_9FLAO</name>
<sequence>MYLSNIKNFNKNLLSLVKTKHEKISTSSFLLDAYRNRL</sequence>
<gene>
    <name evidence="1" type="ORF">AREALGSMS7_00102</name>
</gene>
<reference evidence="1 2" key="1">
    <citation type="submission" date="2017-07" db="EMBL/GenBank/DDBJ databases">
        <title>Genome Sequence of Arenibacter algicola Strain SMS7 Isolated from a culture of the Diatom Skeletonema marinoi.</title>
        <authorList>
            <person name="Topel M."/>
            <person name="Pinder M.I.M."/>
            <person name="Johansson O.N."/>
            <person name="Kourtchenko O."/>
            <person name="Godhe A."/>
            <person name="Clarke A.K."/>
        </authorList>
    </citation>
    <scope>NUCLEOTIDE SEQUENCE [LARGE SCALE GENOMIC DNA]</scope>
    <source>
        <strain evidence="1 2">SMS7</strain>
    </source>
</reference>
<dbReference type="EMBL" id="CP022515">
    <property type="protein sequence ID" value="ASO03600.1"/>
    <property type="molecule type" value="Genomic_DNA"/>
</dbReference>
<proteinExistence type="predicted"/>
<dbReference type="STRING" id="616991.GCA_000733925_03260"/>
<organism evidence="1 2">
    <name type="scientific">Arenibacter algicola</name>
    <dbReference type="NCBI Taxonomy" id="616991"/>
    <lineage>
        <taxon>Bacteria</taxon>
        <taxon>Pseudomonadati</taxon>
        <taxon>Bacteroidota</taxon>
        <taxon>Flavobacteriia</taxon>
        <taxon>Flavobacteriales</taxon>
        <taxon>Flavobacteriaceae</taxon>
        <taxon>Arenibacter</taxon>
    </lineage>
</organism>
<protein>
    <submittedName>
        <fullName evidence="1">Uncharacterized protein</fullName>
    </submittedName>
</protein>